<evidence type="ECO:0000259" key="2">
    <source>
        <dbReference type="Pfam" id="PF13786"/>
    </source>
</evidence>
<dbReference type="EMBL" id="JAGGLL010000016">
    <property type="protein sequence ID" value="MBP2022436.1"/>
    <property type="molecule type" value="Genomic_DNA"/>
</dbReference>
<evidence type="ECO:0000313" key="4">
    <source>
        <dbReference type="Proteomes" id="UP001519308"/>
    </source>
</evidence>
<accession>A0ABS4K3R9</accession>
<feature type="domain" description="DUF4179" evidence="2">
    <location>
        <begin position="46"/>
        <end position="130"/>
    </location>
</feature>
<proteinExistence type="predicted"/>
<dbReference type="RefSeq" id="WP_021281951.1">
    <property type="nucleotide sequence ID" value="NZ_JAGGLL010000016.1"/>
</dbReference>
<evidence type="ECO:0000313" key="3">
    <source>
        <dbReference type="EMBL" id="MBP2022436.1"/>
    </source>
</evidence>
<dbReference type="Pfam" id="PF13786">
    <property type="entry name" value="DUF4179"/>
    <property type="match status" value="1"/>
</dbReference>
<keyword evidence="1" id="KW-0472">Membrane</keyword>
<keyword evidence="1" id="KW-1133">Transmembrane helix</keyword>
<reference evidence="3 4" key="1">
    <citation type="submission" date="2021-03" db="EMBL/GenBank/DDBJ databases">
        <title>Genomic Encyclopedia of Type Strains, Phase IV (KMG-IV): sequencing the most valuable type-strain genomes for metagenomic binning, comparative biology and taxonomic classification.</title>
        <authorList>
            <person name="Goeker M."/>
        </authorList>
    </citation>
    <scope>NUCLEOTIDE SEQUENCE [LARGE SCALE GENOMIC DNA]</scope>
    <source>
        <strain evidence="3 4">DSM 28650</strain>
    </source>
</reference>
<organism evidence="3 4">
    <name type="scientific">Clostridium punense</name>
    <dbReference type="NCBI Taxonomy" id="1054297"/>
    <lineage>
        <taxon>Bacteria</taxon>
        <taxon>Bacillati</taxon>
        <taxon>Bacillota</taxon>
        <taxon>Clostridia</taxon>
        <taxon>Eubacteriales</taxon>
        <taxon>Clostridiaceae</taxon>
        <taxon>Clostridium</taxon>
    </lineage>
</organism>
<feature type="transmembrane region" description="Helical" evidence="1">
    <location>
        <begin position="45"/>
        <end position="66"/>
    </location>
</feature>
<dbReference type="Proteomes" id="UP001519308">
    <property type="component" value="Unassembled WGS sequence"/>
</dbReference>
<name>A0ABS4K3R9_9CLOT</name>
<gene>
    <name evidence="3" type="ORF">J2Z44_002257</name>
</gene>
<protein>
    <recommendedName>
        <fullName evidence="2">DUF4179 domain-containing protein</fullName>
    </recommendedName>
</protein>
<evidence type="ECO:0000256" key="1">
    <source>
        <dbReference type="SAM" id="Phobius"/>
    </source>
</evidence>
<keyword evidence="1" id="KW-0812">Transmembrane</keyword>
<dbReference type="InterPro" id="IPR025436">
    <property type="entry name" value="DUF4179"/>
</dbReference>
<comment type="caution">
    <text evidence="3">The sequence shown here is derived from an EMBL/GenBank/DDBJ whole genome shotgun (WGS) entry which is preliminary data.</text>
</comment>
<dbReference type="Gene3D" id="2.60.40.1630">
    <property type="entry name" value="bacillus anthracis domain"/>
    <property type="match status" value="1"/>
</dbReference>
<sequence length="443" mass="50552">MSKIDINLSKKKYKDIASPQGLDSVIEGGREKALRKKKLRYKRPMWGLVASILGFVILLNTSVAFAKVMSKVPLIRDFANVVLINPGIKYALEEGYIQEINKVYEIDGVKVTLTRIIGDNKRLIFGYIIEGVEEKEGQYISPRNIEIASENDKQLEIFETHGPGDYSSDGLKPLMNEKYFEVGLGGEDSIPKKIKVTFDKIIDMNNPDREQILSQGKFIMDIEIKDKILQVKPQVYPLNKEVDLDGFRVFIREMRVYPMGTEVVIRRDIGKAQRFTWLKDGYLEDEKENIFRLVSGGTKNGDEYILTFAGGAYSKSKHFTLKARGMIYQPRIDREVVIDKSTGRLIEDGGYGLDLLSIENKGEETQINFKPKEGANIESIDLTLIGGSKFYSQFWHNYEGNEDRYIKEFGVTVDSASVKDDILKFAVTWIHKFQTSSFEIELK</sequence>
<keyword evidence="4" id="KW-1185">Reference proteome</keyword>